<evidence type="ECO:0000256" key="2">
    <source>
        <dbReference type="SAM" id="Coils"/>
    </source>
</evidence>
<keyword evidence="4" id="KW-1185">Reference proteome</keyword>
<accession>A0A4S4DGY5</accession>
<keyword evidence="1" id="KW-0802">TPR repeat</keyword>
<sequence length="617" mass="69048">MSLRQAALALLRRLRPPPQTLTATFCGRTTNALIETGKMELSYQYGLGHTWKRQHREFYLWIFLSGQAVILGINSSIVMAEDVSTELSSENSIQGDNLTGLRKIEDGSVISNIHTSKWRVFTDNGRDLFLQGKLEEAEKLFLSALQEAKEGFGGRDPHVAAAYNNLAELYRVKKAFDKAEPLYLEAVKILEESFGPEDIRVGAALHNLGQFYLVQRKLEEARMCYELKQSVHISRGESVLVYFTSRLWEGMYLPLDHCLSGGSVAWILGWDSLDTVIAAETLGLTLQSLGNLGDAKDLLERCLEARKTILLEDHIQGLLPSGLVDRRSWIHVSSAVTREHKTHVPMNPGLLAPCYYFHGGAGVRLQLNSSQRSACNIISFLVVIELCGSSSLDLVCYVEIAKGKFSRIHKQEKYNGTYKSGYGLLSSTQVAANMLYIARVEMLNSNRLRKINTSEAIAELGKAKDHLGQSIRIAQRVLDKSEKQGDKQQYYGASRETRKDENTALMILLQSLNALGLLEITKQELLESRGEHSPTVEAESALHQCISAFKEFGIGQSMHSSPDLKVEYLSCLKRLASLIRDSTTESTQQSRRATLQELKDEIKHVEAELSLRGRRKN</sequence>
<dbReference type="PANTHER" id="PTHR47689:SF2">
    <property type="entry name" value="TETRATRICOPEPTIDE REPEAT (TPR)-LIKE SUPERFAMILY PROTEIN"/>
    <property type="match status" value="1"/>
</dbReference>
<dbReference type="InterPro" id="IPR011990">
    <property type="entry name" value="TPR-like_helical_dom_sf"/>
</dbReference>
<proteinExistence type="predicted"/>
<reference evidence="3 4" key="1">
    <citation type="journal article" date="2018" name="Proc. Natl. Acad. Sci. U.S.A.">
        <title>Draft genome sequence of Camellia sinensis var. sinensis provides insights into the evolution of the tea genome and tea quality.</title>
        <authorList>
            <person name="Wei C."/>
            <person name="Yang H."/>
            <person name="Wang S."/>
            <person name="Zhao J."/>
            <person name="Liu C."/>
            <person name="Gao L."/>
            <person name="Xia E."/>
            <person name="Lu Y."/>
            <person name="Tai Y."/>
            <person name="She G."/>
            <person name="Sun J."/>
            <person name="Cao H."/>
            <person name="Tong W."/>
            <person name="Gao Q."/>
            <person name="Li Y."/>
            <person name="Deng W."/>
            <person name="Jiang X."/>
            <person name="Wang W."/>
            <person name="Chen Q."/>
            <person name="Zhang S."/>
            <person name="Li H."/>
            <person name="Wu J."/>
            <person name="Wang P."/>
            <person name="Li P."/>
            <person name="Shi C."/>
            <person name="Zheng F."/>
            <person name="Jian J."/>
            <person name="Huang B."/>
            <person name="Shan D."/>
            <person name="Shi M."/>
            <person name="Fang C."/>
            <person name="Yue Y."/>
            <person name="Li F."/>
            <person name="Li D."/>
            <person name="Wei S."/>
            <person name="Han B."/>
            <person name="Jiang C."/>
            <person name="Yin Y."/>
            <person name="Xia T."/>
            <person name="Zhang Z."/>
            <person name="Bennetzen J.L."/>
            <person name="Zhao S."/>
            <person name="Wan X."/>
        </authorList>
    </citation>
    <scope>NUCLEOTIDE SEQUENCE [LARGE SCALE GENOMIC DNA]</scope>
    <source>
        <strain evidence="4">cv. Shuchazao</strain>
        <tissue evidence="3">Leaf</tissue>
    </source>
</reference>
<dbReference type="Gene3D" id="1.25.40.10">
    <property type="entry name" value="Tetratricopeptide repeat domain"/>
    <property type="match status" value="1"/>
</dbReference>
<evidence type="ECO:0000313" key="4">
    <source>
        <dbReference type="Proteomes" id="UP000306102"/>
    </source>
</evidence>
<organism evidence="3 4">
    <name type="scientific">Camellia sinensis var. sinensis</name>
    <name type="common">China tea</name>
    <dbReference type="NCBI Taxonomy" id="542762"/>
    <lineage>
        <taxon>Eukaryota</taxon>
        <taxon>Viridiplantae</taxon>
        <taxon>Streptophyta</taxon>
        <taxon>Embryophyta</taxon>
        <taxon>Tracheophyta</taxon>
        <taxon>Spermatophyta</taxon>
        <taxon>Magnoliopsida</taxon>
        <taxon>eudicotyledons</taxon>
        <taxon>Gunneridae</taxon>
        <taxon>Pentapetalae</taxon>
        <taxon>asterids</taxon>
        <taxon>Ericales</taxon>
        <taxon>Theaceae</taxon>
        <taxon>Camellia</taxon>
    </lineage>
</organism>
<dbReference type="AlphaFoldDB" id="A0A4S4DGY5"/>
<gene>
    <name evidence="3" type="ORF">TEA_028611</name>
</gene>
<dbReference type="SMART" id="SM00028">
    <property type="entry name" value="TPR"/>
    <property type="match status" value="4"/>
</dbReference>
<protein>
    <submittedName>
        <fullName evidence="3">Uncharacterized protein</fullName>
    </submittedName>
</protein>
<feature type="coiled-coil region" evidence="2">
    <location>
        <begin position="588"/>
        <end position="615"/>
    </location>
</feature>
<dbReference type="Pfam" id="PF13424">
    <property type="entry name" value="TPR_12"/>
    <property type="match status" value="1"/>
</dbReference>
<feature type="repeat" description="TPR" evidence="1">
    <location>
        <begin position="160"/>
        <end position="193"/>
    </location>
</feature>
<dbReference type="SUPFAM" id="SSF48452">
    <property type="entry name" value="TPR-like"/>
    <property type="match status" value="1"/>
</dbReference>
<dbReference type="Proteomes" id="UP000306102">
    <property type="component" value="Unassembled WGS sequence"/>
</dbReference>
<keyword evidence="2" id="KW-0175">Coiled coil</keyword>
<dbReference type="PROSITE" id="PS50005">
    <property type="entry name" value="TPR"/>
    <property type="match status" value="1"/>
</dbReference>
<dbReference type="EMBL" id="SDRB02011274">
    <property type="protein sequence ID" value="THG02031.1"/>
    <property type="molecule type" value="Genomic_DNA"/>
</dbReference>
<name>A0A4S4DGY5_CAMSN</name>
<evidence type="ECO:0000313" key="3">
    <source>
        <dbReference type="EMBL" id="THG02031.1"/>
    </source>
</evidence>
<dbReference type="InterPro" id="IPR019734">
    <property type="entry name" value="TPR_rpt"/>
</dbReference>
<dbReference type="STRING" id="542762.A0A4S4DGY5"/>
<dbReference type="Pfam" id="PF13374">
    <property type="entry name" value="TPR_10"/>
    <property type="match status" value="1"/>
</dbReference>
<evidence type="ECO:0000256" key="1">
    <source>
        <dbReference type="PROSITE-ProRule" id="PRU00339"/>
    </source>
</evidence>
<comment type="caution">
    <text evidence="3">The sequence shown here is derived from an EMBL/GenBank/DDBJ whole genome shotgun (WGS) entry which is preliminary data.</text>
</comment>
<dbReference type="PANTHER" id="PTHR47689">
    <property type="entry name" value="TETRATRICOPEPTIDE REPEAT (TPR)-LIKE SUPERFAMILY PROTEIN"/>
    <property type="match status" value="1"/>
</dbReference>